<keyword evidence="1" id="KW-0472">Membrane</keyword>
<dbReference type="EMBL" id="MU155274">
    <property type="protein sequence ID" value="KAF9477028.1"/>
    <property type="molecule type" value="Genomic_DNA"/>
</dbReference>
<proteinExistence type="predicted"/>
<evidence type="ECO:0000256" key="1">
    <source>
        <dbReference type="SAM" id="Phobius"/>
    </source>
</evidence>
<comment type="caution">
    <text evidence="2">The sequence shown here is derived from an EMBL/GenBank/DDBJ whole genome shotgun (WGS) entry which is preliminary data.</text>
</comment>
<keyword evidence="1" id="KW-0812">Transmembrane</keyword>
<name>A0A9P5YXS8_9AGAR</name>
<organism evidence="2 3">
    <name type="scientific">Pholiota conissans</name>
    <dbReference type="NCBI Taxonomy" id="109636"/>
    <lineage>
        <taxon>Eukaryota</taxon>
        <taxon>Fungi</taxon>
        <taxon>Dikarya</taxon>
        <taxon>Basidiomycota</taxon>
        <taxon>Agaricomycotina</taxon>
        <taxon>Agaricomycetes</taxon>
        <taxon>Agaricomycetidae</taxon>
        <taxon>Agaricales</taxon>
        <taxon>Agaricineae</taxon>
        <taxon>Strophariaceae</taxon>
        <taxon>Pholiota</taxon>
    </lineage>
</organism>
<sequence>MGTSQAILVGSFVVSVVWGFHIISLGFCMHALFTTTISRSTKKINWGMVAVAWVLFANATFDMTLAFRHMLHAFVSTTSGEAAAADFAISDWSNLARTTSVVIQTIIGDAVLIYRCWIVYHRSILVILPSLLLWFGLVGSTIWTLILEAMLNVLFNARQVTHAITTFWSITIALNTITTGLLVYRIWSVDNTNRKHRLEVIEFAGQGRLKSIKNIIIESGLLYTLSAIATFGTYVGGSEYVYLTSGVVEVQVVGIAFNLIIVRTTFLRKRTSGMSWKVSPGNGGLGVNHTIPIQFASASQALGHTRSKTEIFVSSSVITEIEQPNGSKLEVNMNSP</sequence>
<dbReference type="OrthoDB" id="3357408at2759"/>
<gene>
    <name evidence="2" type="ORF">BDN70DRAFT_881663</name>
</gene>
<feature type="transmembrane region" description="Helical" evidence="1">
    <location>
        <begin position="44"/>
        <end position="61"/>
    </location>
</feature>
<dbReference type="AlphaFoldDB" id="A0A9P5YXS8"/>
<protein>
    <submittedName>
        <fullName evidence="2">Uncharacterized protein</fullName>
    </submittedName>
</protein>
<keyword evidence="3" id="KW-1185">Reference proteome</keyword>
<keyword evidence="1" id="KW-1133">Transmembrane helix</keyword>
<feature type="transmembrane region" description="Helical" evidence="1">
    <location>
        <begin position="6"/>
        <end position="32"/>
    </location>
</feature>
<evidence type="ECO:0000313" key="2">
    <source>
        <dbReference type="EMBL" id="KAF9477028.1"/>
    </source>
</evidence>
<feature type="transmembrane region" description="Helical" evidence="1">
    <location>
        <begin position="167"/>
        <end position="187"/>
    </location>
</feature>
<accession>A0A9P5YXS8</accession>
<feature type="transmembrane region" description="Helical" evidence="1">
    <location>
        <begin position="132"/>
        <end position="155"/>
    </location>
</feature>
<dbReference type="Proteomes" id="UP000807469">
    <property type="component" value="Unassembled WGS sequence"/>
</dbReference>
<reference evidence="2" key="1">
    <citation type="submission" date="2020-11" db="EMBL/GenBank/DDBJ databases">
        <authorList>
            <consortium name="DOE Joint Genome Institute"/>
            <person name="Ahrendt S."/>
            <person name="Riley R."/>
            <person name="Andreopoulos W."/>
            <person name="Labutti K."/>
            <person name="Pangilinan J."/>
            <person name="Ruiz-Duenas F.J."/>
            <person name="Barrasa J.M."/>
            <person name="Sanchez-Garcia M."/>
            <person name="Camarero S."/>
            <person name="Miyauchi S."/>
            <person name="Serrano A."/>
            <person name="Linde D."/>
            <person name="Babiker R."/>
            <person name="Drula E."/>
            <person name="Ayuso-Fernandez I."/>
            <person name="Pacheco R."/>
            <person name="Padilla G."/>
            <person name="Ferreira P."/>
            <person name="Barriuso J."/>
            <person name="Kellner H."/>
            <person name="Castanera R."/>
            <person name="Alfaro M."/>
            <person name="Ramirez L."/>
            <person name="Pisabarro A.G."/>
            <person name="Kuo A."/>
            <person name="Tritt A."/>
            <person name="Lipzen A."/>
            <person name="He G."/>
            <person name="Yan M."/>
            <person name="Ng V."/>
            <person name="Cullen D."/>
            <person name="Martin F."/>
            <person name="Rosso M.-N."/>
            <person name="Henrissat B."/>
            <person name="Hibbett D."/>
            <person name="Martinez A.T."/>
            <person name="Grigoriev I.V."/>
        </authorList>
    </citation>
    <scope>NUCLEOTIDE SEQUENCE</scope>
    <source>
        <strain evidence="2">CIRM-BRFM 674</strain>
    </source>
</reference>
<feature type="transmembrane region" description="Helical" evidence="1">
    <location>
        <begin position="240"/>
        <end position="262"/>
    </location>
</feature>
<evidence type="ECO:0000313" key="3">
    <source>
        <dbReference type="Proteomes" id="UP000807469"/>
    </source>
</evidence>
<feature type="transmembrane region" description="Helical" evidence="1">
    <location>
        <begin position="215"/>
        <end position="234"/>
    </location>
</feature>